<evidence type="ECO:0000259" key="1">
    <source>
        <dbReference type="SMART" id="SM00860"/>
    </source>
</evidence>
<dbReference type="InterPro" id="IPR018958">
    <property type="entry name" value="Knr4/Smi1-like_dom"/>
</dbReference>
<dbReference type="OrthoDB" id="1353528at2"/>
<dbReference type="SMART" id="SM00860">
    <property type="entry name" value="SMI1_KNR4"/>
    <property type="match status" value="1"/>
</dbReference>
<proteinExistence type="predicted"/>
<evidence type="ECO:0000313" key="3">
    <source>
        <dbReference type="Proteomes" id="UP000318141"/>
    </source>
</evidence>
<dbReference type="Gene3D" id="3.40.1580.10">
    <property type="entry name" value="SMI1/KNR4-like"/>
    <property type="match status" value="1"/>
</dbReference>
<dbReference type="AlphaFoldDB" id="A0A562B996"/>
<accession>A0A562B996</accession>
<dbReference type="Pfam" id="PF09346">
    <property type="entry name" value="SMI1_KNR4"/>
    <property type="match status" value="1"/>
</dbReference>
<evidence type="ECO:0000313" key="2">
    <source>
        <dbReference type="EMBL" id="TWG81755.1"/>
    </source>
</evidence>
<feature type="domain" description="Knr4/Smi1-like" evidence="1">
    <location>
        <begin position="4"/>
        <end position="113"/>
    </location>
</feature>
<protein>
    <submittedName>
        <fullName evidence="2">SMI1/KNR4 family protein SUKH-1</fullName>
    </submittedName>
</protein>
<organism evidence="2 3">
    <name type="scientific">Cupriavidus gilardii J11</name>
    <dbReference type="NCBI Taxonomy" id="936133"/>
    <lineage>
        <taxon>Bacteria</taxon>
        <taxon>Pseudomonadati</taxon>
        <taxon>Pseudomonadota</taxon>
        <taxon>Betaproteobacteria</taxon>
        <taxon>Burkholderiales</taxon>
        <taxon>Burkholderiaceae</taxon>
        <taxon>Cupriavidus</taxon>
    </lineage>
</organism>
<comment type="caution">
    <text evidence="2">The sequence shown here is derived from an EMBL/GenBank/DDBJ whole genome shotgun (WGS) entry which is preliminary data.</text>
</comment>
<reference evidence="2 3" key="1">
    <citation type="submission" date="2019-07" db="EMBL/GenBank/DDBJ databases">
        <title>Genome sequencing of lignin-degrading bacterial isolates.</title>
        <authorList>
            <person name="Gladden J."/>
        </authorList>
    </citation>
    <scope>NUCLEOTIDE SEQUENCE [LARGE SCALE GENOMIC DNA]</scope>
    <source>
        <strain evidence="2 3">J11</strain>
    </source>
</reference>
<dbReference type="SUPFAM" id="SSF160631">
    <property type="entry name" value="SMI1/KNR4-like"/>
    <property type="match status" value="1"/>
</dbReference>
<dbReference type="Proteomes" id="UP000318141">
    <property type="component" value="Unassembled WGS sequence"/>
</dbReference>
<sequence>MPHPLDARYILAAERKLGATLPDSYRHAMMRANGGAVATDDDTWWLYPIADDSDSQRFARTWADIVVETQACRELPGFPDDAVAIAHNSAGDFLLFRRRGDRFGPEVYEWLHEEREVYKVEADFGLLERE</sequence>
<dbReference type="InterPro" id="IPR037883">
    <property type="entry name" value="Knr4/Smi1-like_sf"/>
</dbReference>
<name>A0A562B996_9BURK</name>
<keyword evidence="3" id="KW-1185">Reference proteome</keyword>
<dbReference type="EMBL" id="VLJN01000034">
    <property type="protein sequence ID" value="TWG81755.1"/>
    <property type="molecule type" value="Genomic_DNA"/>
</dbReference>
<gene>
    <name evidence="2" type="ORF">L602_000400000740</name>
</gene>